<dbReference type="EMBL" id="DXBV01000098">
    <property type="protein sequence ID" value="HIZ31456.1"/>
    <property type="molecule type" value="Genomic_DNA"/>
</dbReference>
<dbReference type="SUPFAM" id="SSF53146">
    <property type="entry name" value="Nitrogenase accessory factor-like"/>
    <property type="match status" value="1"/>
</dbReference>
<dbReference type="PANTHER" id="PTHR42983:SF1">
    <property type="entry name" value="IRON-MOLYBDENUM PROTEIN"/>
    <property type="match status" value="1"/>
</dbReference>
<sequence length="133" mass="12971">MKIAIPYEAGQVFQHFGHSPAFMVYEVEAGKVVSSTLLPTNGSGHGALAGLLAANQVNALVCGGIGGGARTALATAGIAVYAGVTGSADAAAAALASGSLTFDPNAVCAHHEHHGEGHDCGSHGHDCGGHCGG</sequence>
<gene>
    <name evidence="2" type="ORF">H9813_09560</name>
</gene>
<evidence type="ECO:0000313" key="3">
    <source>
        <dbReference type="Proteomes" id="UP000824035"/>
    </source>
</evidence>
<reference evidence="2" key="1">
    <citation type="journal article" date="2021" name="PeerJ">
        <title>Extensive microbial diversity within the chicken gut microbiome revealed by metagenomics and culture.</title>
        <authorList>
            <person name="Gilroy R."/>
            <person name="Ravi A."/>
            <person name="Getino M."/>
            <person name="Pursley I."/>
            <person name="Horton D.L."/>
            <person name="Alikhan N.F."/>
            <person name="Baker D."/>
            <person name="Gharbi K."/>
            <person name="Hall N."/>
            <person name="Watson M."/>
            <person name="Adriaenssens E.M."/>
            <person name="Foster-Nyarko E."/>
            <person name="Jarju S."/>
            <person name="Secka A."/>
            <person name="Antonio M."/>
            <person name="Oren A."/>
            <person name="Chaudhuri R.R."/>
            <person name="La Ragione R."/>
            <person name="Hildebrand F."/>
            <person name="Pallen M.J."/>
        </authorList>
    </citation>
    <scope>NUCLEOTIDE SEQUENCE</scope>
    <source>
        <strain evidence="2">ChiGjej4B4-18154</strain>
    </source>
</reference>
<name>A0A9D2E603_9FIRM</name>
<dbReference type="Gene3D" id="3.30.420.130">
    <property type="entry name" value="Dinitrogenase iron-molybdenum cofactor biosynthesis domain"/>
    <property type="match status" value="1"/>
</dbReference>
<organism evidence="2 3">
    <name type="scientific">Candidatus Allofournierella merdipullorum</name>
    <dbReference type="NCBI Taxonomy" id="2838595"/>
    <lineage>
        <taxon>Bacteria</taxon>
        <taxon>Bacillati</taxon>
        <taxon>Bacillota</taxon>
        <taxon>Clostridia</taxon>
        <taxon>Eubacteriales</taxon>
        <taxon>Oscillospiraceae</taxon>
        <taxon>Allofournierella</taxon>
    </lineage>
</organism>
<accession>A0A9D2E603</accession>
<dbReference type="InterPro" id="IPR003731">
    <property type="entry name" value="Di-Nase_FeMo-co_biosynth"/>
</dbReference>
<dbReference type="Pfam" id="PF02579">
    <property type="entry name" value="Nitro_FeMo-Co"/>
    <property type="match status" value="1"/>
</dbReference>
<dbReference type="Proteomes" id="UP000824035">
    <property type="component" value="Unassembled WGS sequence"/>
</dbReference>
<evidence type="ECO:0000259" key="1">
    <source>
        <dbReference type="Pfam" id="PF02579"/>
    </source>
</evidence>
<reference evidence="2" key="2">
    <citation type="submission" date="2021-04" db="EMBL/GenBank/DDBJ databases">
        <authorList>
            <person name="Gilroy R."/>
        </authorList>
    </citation>
    <scope>NUCLEOTIDE SEQUENCE</scope>
    <source>
        <strain evidence="2">ChiGjej4B4-18154</strain>
    </source>
</reference>
<dbReference type="PANTHER" id="PTHR42983">
    <property type="entry name" value="DINITROGENASE IRON-MOLYBDENUM COFACTOR PROTEIN-RELATED"/>
    <property type="match status" value="1"/>
</dbReference>
<dbReference type="AlphaFoldDB" id="A0A9D2E603"/>
<dbReference type="InterPro" id="IPR036105">
    <property type="entry name" value="DiNase_FeMo-co_biosyn_sf"/>
</dbReference>
<feature type="domain" description="Dinitrogenase iron-molybdenum cofactor biosynthesis" evidence="1">
    <location>
        <begin position="10"/>
        <end position="95"/>
    </location>
</feature>
<comment type="caution">
    <text evidence="2">The sequence shown here is derived from an EMBL/GenBank/DDBJ whole genome shotgun (WGS) entry which is preliminary data.</text>
</comment>
<protein>
    <submittedName>
        <fullName evidence="2">Dinitrogenase iron-molybdenum cofactor biosynthesis protein</fullName>
    </submittedName>
</protein>
<evidence type="ECO:0000313" key="2">
    <source>
        <dbReference type="EMBL" id="HIZ31456.1"/>
    </source>
</evidence>
<proteinExistence type="predicted"/>